<organism evidence="1">
    <name type="scientific">Salvia splendens</name>
    <name type="common">Scarlet sage</name>
    <dbReference type="NCBI Taxonomy" id="180675"/>
    <lineage>
        <taxon>Eukaryota</taxon>
        <taxon>Viridiplantae</taxon>
        <taxon>Streptophyta</taxon>
        <taxon>Embryophyta</taxon>
        <taxon>Tracheophyta</taxon>
        <taxon>Spermatophyta</taxon>
        <taxon>Magnoliopsida</taxon>
        <taxon>eudicotyledons</taxon>
        <taxon>Gunneridae</taxon>
        <taxon>Pentapetalae</taxon>
        <taxon>asterids</taxon>
        <taxon>lamiids</taxon>
        <taxon>Lamiales</taxon>
        <taxon>Lamiaceae</taxon>
        <taxon>Nepetoideae</taxon>
        <taxon>Mentheae</taxon>
        <taxon>Salviinae</taxon>
        <taxon>Salvia</taxon>
        <taxon>Salvia subgen. Calosphace</taxon>
        <taxon>core Calosphace</taxon>
    </lineage>
</organism>
<dbReference type="EMBL" id="PNBA02000010">
    <property type="protein sequence ID" value="KAG6410904.1"/>
    <property type="molecule type" value="Genomic_DNA"/>
</dbReference>
<protein>
    <submittedName>
        <fullName evidence="1">Uncharacterized protein</fullName>
    </submittedName>
</protein>
<keyword evidence="2" id="KW-1185">Reference proteome</keyword>
<accession>A0A8X8XE70</accession>
<evidence type="ECO:0000313" key="1">
    <source>
        <dbReference type="EMBL" id="KAG6410904.1"/>
    </source>
</evidence>
<gene>
    <name evidence="1" type="ORF">SASPL_128977</name>
</gene>
<dbReference type="InterPro" id="IPR002202">
    <property type="entry name" value="HMG_CoA_Rdtase"/>
</dbReference>
<dbReference type="PROSITE" id="PS50065">
    <property type="entry name" value="HMG_COA_REDUCTASE_4"/>
    <property type="match status" value="1"/>
</dbReference>
<reference evidence="1" key="2">
    <citation type="submission" date="2020-08" db="EMBL/GenBank/DDBJ databases">
        <title>Plant Genome Project.</title>
        <authorList>
            <person name="Zhang R.-G."/>
        </authorList>
    </citation>
    <scope>NUCLEOTIDE SEQUENCE</scope>
    <source>
        <strain evidence="1">Huo1</strain>
        <tissue evidence="1">Leaf</tissue>
    </source>
</reference>
<dbReference type="InterPro" id="IPR023282">
    <property type="entry name" value="HMG_CoA_Rdtase_N"/>
</dbReference>
<comment type="caution">
    <text evidence="1">The sequence shown here is derived from an EMBL/GenBank/DDBJ whole genome shotgun (WGS) entry which is preliminary data.</text>
</comment>
<name>A0A8X8XE70_SALSN</name>
<evidence type="ECO:0000313" key="2">
    <source>
        <dbReference type="Proteomes" id="UP000298416"/>
    </source>
</evidence>
<dbReference type="AlphaFoldDB" id="A0A8X8XE70"/>
<dbReference type="Proteomes" id="UP000298416">
    <property type="component" value="Unassembled WGS sequence"/>
</dbReference>
<proteinExistence type="predicted"/>
<reference evidence="1" key="1">
    <citation type="submission" date="2018-01" db="EMBL/GenBank/DDBJ databases">
        <authorList>
            <person name="Mao J.F."/>
        </authorList>
    </citation>
    <scope>NUCLEOTIDE SEQUENCE</scope>
    <source>
        <strain evidence="1">Huo1</strain>
        <tissue evidence="1">Leaf</tissue>
    </source>
</reference>
<dbReference type="Gene3D" id="1.10.3270.10">
    <property type="entry name" value="HMGR, N-terminal domain"/>
    <property type="match status" value="1"/>
</dbReference>
<dbReference type="GO" id="GO:0004420">
    <property type="term" value="F:hydroxymethylglutaryl-CoA reductase (NADPH) activity"/>
    <property type="evidence" value="ECO:0007669"/>
    <property type="project" value="InterPro"/>
</dbReference>
<sequence length="92" mass="10445">MAYSISLSPGKISSYSLDSKLGDCFKVAKIRREELQRQLRRSVEGQPLEGFDYEAILGMKFLATRKESAQLPLVNKTMMYVGRRRTMLSLPG</sequence>
<dbReference type="GO" id="GO:0015936">
    <property type="term" value="P:coenzyme A metabolic process"/>
    <property type="evidence" value="ECO:0007669"/>
    <property type="project" value="InterPro"/>
</dbReference>